<reference evidence="1" key="1">
    <citation type="submission" date="2020-04" db="EMBL/GenBank/DDBJ databases">
        <authorList>
            <person name="Chiriac C."/>
            <person name="Salcher M."/>
            <person name="Ghai R."/>
            <person name="Kavagutti S V."/>
        </authorList>
    </citation>
    <scope>NUCLEOTIDE SEQUENCE</scope>
</reference>
<gene>
    <name evidence="1" type="ORF">UFOVP332_16</name>
</gene>
<organism evidence="1">
    <name type="scientific">uncultured Caudovirales phage</name>
    <dbReference type="NCBI Taxonomy" id="2100421"/>
    <lineage>
        <taxon>Viruses</taxon>
        <taxon>Duplodnaviria</taxon>
        <taxon>Heunggongvirae</taxon>
        <taxon>Uroviricota</taxon>
        <taxon>Caudoviricetes</taxon>
        <taxon>Peduoviridae</taxon>
        <taxon>Maltschvirus</taxon>
        <taxon>Maltschvirus maltsch</taxon>
    </lineage>
</organism>
<proteinExistence type="predicted"/>
<evidence type="ECO:0000313" key="1">
    <source>
        <dbReference type="EMBL" id="CAB4138336.1"/>
    </source>
</evidence>
<name>A0A6J5LZQ8_9CAUD</name>
<dbReference type="EMBL" id="LR796343">
    <property type="protein sequence ID" value="CAB4138336.1"/>
    <property type="molecule type" value="Genomic_DNA"/>
</dbReference>
<protein>
    <submittedName>
        <fullName evidence="1">Uncharacterized protein</fullName>
    </submittedName>
</protein>
<accession>A0A6J5LZQ8</accession>
<sequence length="97" mass="10792">MAETTFDPIKARQDEIAQYEANIATYTAIEANTPSEWPANLLAYKGAKNKHEVIATIEDLSDVELLSDLWTNDEAKAAIRTETLEKRKAEAILATLI</sequence>